<dbReference type="GO" id="GO:0000049">
    <property type="term" value="F:tRNA binding"/>
    <property type="evidence" value="ECO:0007669"/>
    <property type="project" value="UniProtKB-UniRule"/>
</dbReference>
<dbReference type="GO" id="GO:0019843">
    <property type="term" value="F:rRNA binding"/>
    <property type="evidence" value="ECO:0007669"/>
    <property type="project" value="UniProtKB-UniRule"/>
</dbReference>
<evidence type="ECO:0000256" key="3">
    <source>
        <dbReference type="ARBA" id="ARBA00022884"/>
    </source>
</evidence>
<dbReference type="PANTHER" id="PTHR15239:SF6">
    <property type="entry name" value="RIBOSOME QUALITY CONTROL COMPLEX SUBUNIT NEMF"/>
    <property type="match status" value="1"/>
</dbReference>
<gene>
    <name evidence="5" type="primary">rqcH</name>
    <name evidence="7" type="ORF">ATX59_05220</name>
</gene>
<comment type="subunit">
    <text evidence="5">Associates with stalled 50S ribosomal subunits. Binds to RqcP.</text>
</comment>
<dbReference type="Proteomes" id="UP000181728">
    <property type="component" value="Unassembled WGS sequence"/>
</dbReference>
<comment type="function">
    <text evidence="5">Key component of the ribosome quality control system (RQC), a ribosome-associated complex that mediates the extraction of incompletely synthesized nascent chains from stalled ribosomes and their subsequent degradation. RqcH recruits Ala-charged tRNA, and with RqcP directs the elongation of stalled nascent chains on 50S ribosomal subunits, leading to non-templated C-terminal alanine extensions (Ala tail). The Ala tail promotes nascent chain degradation. May add between 1 and at least 8 Ala residues. Binds to stalled 50S ribosomal subunits.</text>
</comment>
<evidence type="ECO:0000256" key="5">
    <source>
        <dbReference type="HAMAP-Rule" id="MF_00844"/>
    </source>
</evidence>
<dbReference type="PANTHER" id="PTHR15239">
    <property type="entry name" value="NUCLEAR EXPORT MEDIATOR FACTOR NEMF"/>
    <property type="match status" value="1"/>
</dbReference>
<dbReference type="InterPro" id="IPR051608">
    <property type="entry name" value="RQC_Subunit_NEMF"/>
</dbReference>
<evidence type="ECO:0000313" key="7">
    <source>
        <dbReference type="EMBL" id="OIM21179.1"/>
    </source>
</evidence>
<evidence type="ECO:0000256" key="2">
    <source>
        <dbReference type="ARBA" id="ARBA00022730"/>
    </source>
</evidence>
<dbReference type="RefSeq" id="WP_071448967.1">
    <property type="nucleotide sequence ID" value="NZ_MLOK01000039.1"/>
</dbReference>
<dbReference type="Pfam" id="PF05670">
    <property type="entry name" value="NFACT-R_1"/>
    <property type="match status" value="1"/>
</dbReference>
<dbReference type="EMBL" id="MLOK01000039">
    <property type="protein sequence ID" value="OIM21179.1"/>
    <property type="molecule type" value="Genomic_DNA"/>
</dbReference>
<keyword evidence="4 5" id="KW-0648">Protein biosynthesis</keyword>
<dbReference type="InterPro" id="IPR043682">
    <property type="entry name" value="RqcH_bacterial"/>
</dbReference>
<comment type="caution">
    <text evidence="7">The sequence shown here is derived from an EMBL/GenBank/DDBJ whole genome shotgun (WGS) entry which is preliminary data.</text>
</comment>
<organism evidence="7 8">
    <name type="scientific">Oenococcus oeni</name>
    <name type="common">Leuconostoc oenos</name>
    <dbReference type="NCBI Taxonomy" id="1247"/>
    <lineage>
        <taxon>Bacteria</taxon>
        <taxon>Bacillati</taxon>
        <taxon>Bacillota</taxon>
        <taxon>Bacilli</taxon>
        <taxon>Lactobacillales</taxon>
        <taxon>Lactobacillaceae</taxon>
        <taxon>Oenococcus</taxon>
    </lineage>
</organism>
<keyword evidence="2 5" id="KW-0699">rRNA-binding</keyword>
<evidence type="ECO:0000259" key="6">
    <source>
        <dbReference type="Pfam" id="PF05670"/>
    </source>
</evidence>
<dbReference type="FunFam" id="2.30.310.10:FF:000004">
    <property type="entry name" value="Fibronectin-binding protein A"/>
    <property type="match status" value="1"/>
</dbReference>
<evidence type="ECO:0000313" key="8">
    <source>
        <dbReference type="Proteomes" id="UP000181728"/>
    </source>
</evidence>
<evidence type="ECO:0000256" key="1">
    <source>
        <dbReference type="ARBA" id="ARBA00022555"/>
    </source>
</evidence>
<sequence length="547" mass="62532">MAFDGLFLHSMTKELNKELAGGRITKIAFPFPHEIILTVRSFRKNRKLLLSAHPVMARAQITKVDFENPITAPNFVMVLRRYLQGGKILAFRQIENDRILEILVANANEIGDAVSYKIVLEIMGRHSNIFFLDSENKIIELIKHVPAFENRVRILLPGAQYQRPPKQDLINPFESSEFTSNDPRILADHYQGMSMVSAREAADAEYLTDWFKKFDQPQATLTKINEKKSEFTAFPYKSVIGEKSFFPLLSDLLDAYYAQSANQSRVHELSSQIDQIVKNELHRNRRKLQNLNNDLIKTKGADNYRIKGELLTTFQNKVIRGSNSISLNNYYDGKAIEITLDPKISANANAQKYFTKYQKLKKSVKYLDEQIRLASKELDYFENIEEQLKNASPKDLDQIKIELLKEGYLKDKKSNKKPAKKRSKVAKPDRFIANDGTLIEVGKNNFQNDQLSMKNPKKDDIWLHVQKIPGSHVIIHSNNPSDKTLIEAAKLAAYFSKAKNSANVAVDYLPVGRLRKPNGSKPGFVVFEGQQTIYVTPKRKLVEELKA</sequence>
<accession>A0A6N4A2D7</accession>
<dbReference type="AlphaFoldDB" id="A0A6N4A2D7"/>
<name>A0A6N4A2D7_OENOE</name>
<dbReference type="GO" id="GO:1990112">
    <property type="term" value="C:RQC complex"/>
    <property type="evidence" value="ECO:0007669"/>
    <property type="project" value="TreeGrafter"/>
</dbReference>
<dbReference type="GO" id="GO:0072344">
    <property type="term" value="P:rescue of stalled ribosome"/>
    <property type="evidence" value="ECO:0007669"/>
    <property type="project" value="UniProtKB-UniRule"/>
</dbReference>
<dbReference type="InterPro" id="IPR008532">
    <property type="entry name" value="NFACT_RNA-bd"/>
</dbReference>
<feature type="domain" description="NFACT RNA-binding" evidence="6">
    <location>
        <begin position="430"/>
        <end position="523"/>
    </location>
</feature>
<dbReference type="Pfam" id="PF05833">
    <property type="entry name" value="NFACT_N"/>
    <property type="match status" value="1"/>
</dbReference>
<dbReference type="Gene3D" id="2.30.310.10">
    <property type="entry name" value="ibrinogen binding protein from staphylococcus aureus domain"/>
    <property type="match status" value="1"/>
</dbReference>
<reference evidence="7 8" key="1">
    <citation type="journal article" date="2016" name="BMC Genomics">
        <title>Consensus pan-genome assembly of the specialised wine bacterium Oenococcus oeni.</title>
        <authorList>
            <person name="Sternes P.R."/>
            <person name="Borneman A.R."/>
        </authorList>
    </citation>
    <scope>NUCLEOTIDE SEQUENCE [LARGE SCALE GENOMIC DNA]</scope>
    <source>
        <strain evidence="7 8">AWRIB661</strain>
    </source>
</reference>
<protein>
    <recommendedName>
        <fullName evidence="5">Rqc2 homolog RqcH</fullName>
        <shortName evidence="5">RqcH</shortName>
    </recommendedName>
</protein>
<comment type="similarity">
    <text evidence="5">Belongs to the NEMF family.</text>
</comment>
<evidence type="ECO:0000256" key="4">
    <source>
        <dbReference type="ARBA" id="ARBA00022917"/>
    </source>
</evidence>
<dbReference type="HAMAP" id="MF_00844_B">
    <property type="entry name" value="RqcH_B"/>
    <property type="match status" value="1"/>
</dbReference>
<keyword evidence="3 5" id="KW-0694">RNA-binding</keyword>
<keyword evidence="1 5" id="KW-0820">tRNA-binding</keyword>
<proteinExistence type="inferred from homology"/>
<dbReference type="GO" id="GO:0043023">
    <property type="term" value="F:ribosomal large subunit binding"/>
    <property type="evidence" value="ECO:0007669"/>
    <property type="project" value="UniProtKB-UniRule"/>
</dbReference>